<evidence type="ECO:0000256" key="1">
    <source>
        <dbReference type="SAM" id="Phobius"/>
    </source>
</evidence>
<keyword evidence="1" id="KW-1133">Transmembrane helix</keyword>
<keyword evidence="1" id="KW-0472">Membrane</keyword>
<feature type="non-terminal residue" evidence="2">
    <location>
        <position position="1"/>
    </location>
</feature>
<dbReference type="EMBL" id="KV629847">
    <property type="protein sequence ID" value="OPL07249.1"/>
    <property type="molecule type" value="Genomic_DNA"/>
</dbReference>
<organism evidence="2 3">
    <name type="scientific">Mytilus galloprovincialis</name>
    <name type="common">Mediterranean mussel</name>
    <dbReference type="NCBI Taxonomy" id="29158"/>
    <lineage>
        <taxon>Eukaryota</taxon>
        <taxon>Metazoa</taxon>
        <taxon>Spiralia</taxon>
        <taxon>Lophotrochozoa</taxon>
        <taxon>Mollusca</taxon>
        <taxon>Bivalvia</taxon>
        <taxon>Autobranchia</taxon>
        <taxon>Pteriomorphia</taxon>
        <taxon>Mytilida</taxon>
        <taxon>Mytiloidea</taxon>
        <taxon>Mytilidae</taxon>
        <taxon>Mytilinae</taxon>
        <taxon>Mytilus</taxon>
    </lineage>
</organism>
<dbReference type="Proteomes" id="UP000266721">
    <property type="component" value="Unassembled WGS sequence"/>
</dbReference>
<gene>
    <name evidence="2" type="ORF">AM593_05694</name>
</gene>
<keyword evidence="1" id="KW-0812">Transmembrane</keyword>
<evidence type="ECO:0000313" key="3">
    <source>
        <dbReference type="Proteomes" id="UP000266721"/>
    </source>
</evidence>
<proteinExistence type="predicted"/>
<keyword evidence="3" id="KW-1185">Reference proteome</keyword>
<evidence type="ECO:0000313" key="2">
    <source>
        <dbReference type="EMBL" id="OPL07249.1"/>
    </source>
</evidence>
<reference evidence="2 3" key="1">
    <citation type="journal article" date="2016" name="PLoS ONE">
        <title>A First Insight into the Genome of the Filter-Feeder Mussel Mytilus galloprovincialis.</title>
        <authorList>
            <person name="Murgarella M."/>
            <person name="Puiu D."/>
            <person name="Novoa B."/>
            <person name="Figueras A."/>
            <person name="Posada D."/>
            <person name="Canchaya C."/>
        </authorList>
    </citation>
    <scope>NUCLEOTIDE SEQUENCE [LARGE SCALE GENOMIC DNA]</scope>
    <source>
        <tissue evidence="2">Muscle</tissue>
    </source>
</reference>
<protein>
    <submittedName>
        <fullName evidence="2">Uncharacterized protein</fullName>
    </submittedName>
</protein>
<accession>A0A409V679</accession>
<name>A0A409V679_MYTGA</name>
<sequence length="91" mass="10553">MDILAYIGITLLNTSLNRRITAGHRQEIPIMLMDLGVMLIRKEDGIVVIYLYVKVHLVQICLIGHIYKHRIIRIYTDMGKLQTLYAKLDTN</sequence>
<dbReference type="AlphaFoldDB" id="A0A409V679"/>
<feature type="transmembrane region" description="Helical" evidence="1">
    <location>
        <begin position="47"/>
        <end position="67"/>
    </location>
</feature>